<dbReference type="AlphaFoldDB" id="K1J965"/>
<gene>
    <name evidence="2" type="ORF">HMPREF1171_01870</name>
</gene>
<dbReference type="RefSeq" id="WP_005302583.1">
    <property type="nucleotide sequence ID" value="NZ_JDWD01000007.1"/>
</dbReference>
<evidence type="ECO:0000313" key="2">
    <source>
        <dbReference type="EMBL" id="EKB28135.1"/>
    </source>
</evidence>
<sequence>MTNAILFSLLLAGSAASATELTVQPLSGQSRYIEIPAQGGPVWQFEREGERVKVTRDSQDAGVYHITILQLGKSGERRELSNQVFLSPGPAKVIGGVSDSQRGMTVYLVSLAATFDEEGGTTP</sequence>
<feature type="signal peptide" evidence="1">
    <location>
        <begin position="1"/>
        <end position="18"/>
    </location>
</feature>
<accession>K1J965</accession>
<protein>
    <submittedName>
        <fullName evidence="2">Uncharacterized protein</fullName>
    </submittedName>
</protein>
<proteinExistence type="predicted"/>
<dbReference type="EMBL" id="AGWR01000015">
    <property type="protein sequence ID" value="EKB28135.1"/>
    <property type="molecule type" value="Genomic_DNA"/>
</dbReference>
<comment type="caution">
    <text evidence="2">The sequence shown here is derived from an EMBL/GenBank/DDBJ whole genome shotgun (WGS) entry which is preliminary data.</text>
</comment>
<keyword evidence="3" id="KW-1185">Reference proteome</keyword>
<organism evidence="2 3">
    <name type="scientific">Aeromonas dhakensis</name>
    <dbReference type="NCBI Taxonomy" id="196024"/>
    <lineage>
        <taxon>Bacteria</taxon>
        <taxon>Pseudomonadati</taxon>
        <taxon>Pseudomonadota</taxon>
        <taxon>Gammaproteobacteria</taxon>
        <taxon>Aeromonadales</taxon>
        <taxon>Aeromonadaceae</taxon>
        <taxon>Aeromonas</taxon>
    </lineage>
</organism>
<dbReference type="PATRIC" id="fig|1073377.4.peg.1919"/>
<feature type="chain" id="PRO_5003849480" evidence="1">
    <location>
        <begin position="19"/>
        <end position="123"/>
    </location>
</feature>
<reference evidence="2 3" key="1">
    <citation type="submission" date="2012-06" db="EMBL/GenBank/DDBJ databases">
        <title>The Genome Sequence of Aeromonas hydrophila SSU.</title>
        <authorList>
            <consortium name="The Broad Institute Genome Sequencing Platform"/>
            <person name="Earl A."/>
            <person name="Ward D."/>
            <person name="Feldgarden M."/>
            <person name="Gevers D."/>
            <person name="Chopra A."/>
            <person name="Walker B."/>
            <person name="Young S.K."/>
            <person name="Zeng Q."/>
            <person name="Gargeya S."/>
            <person name="Fitzgerald M."/>
            <person name="Haas B."/>
            <person name="Abouelleil A."/>
            <person name="Alvarado L."/>
            <person name="Arachchi H.M."/>
            <person name="Berlin A.M."/>
            <person name="Chapman S.B."/>
            <person name="Goldberg J."/>
            <person name="Griggs A."/>
            <person name="Gujja S."/>
            <person name="Hansen M."/>
            <person name="Howarth C."/>
            <person name="Imamovic A."/>
            <person name="Larimer J."/>
            <person name="McCowan C."/>
            <person name="Montmayeur A."/>
            <person name="Murphy C."/>
            <person name="Neiman D."/>
            <person name="Pearson M."/>
            <person name="Priest M."/>
            <person name="Roberts A."/>
            <person name="Saif S."/>
            <person name="Shea T."/>
            <person name="Sisk P."/>
            <person name="Sykes S."/>
            <person name="Wortman J."/>
            <person name="Nusbaum C."/>
            <person name="Birren B."/>
        </authorList>
    </citation>
    <scope>NUCLEOTIDE SEQUENCE [LARGE SCALE GENOMIC DNA]</scope>
    <source>
        <strain evidence="2 3">SSU</strain>
    </source>
</reference>
<keyword evidence="1" id="KW-0732">Signal</keyword>
<name>K1J965_9GAMM</name>
<dbReference type="HOGENOM" id="CLU_2010395_0_0_6"/>
<dbReference type="Proteomes" id="UP000005149">
    <property type="component" value="Unassembled WGS sequence"/>
</dbReference>
<evidence type="ECO:0000256" key="1">
    <source>
        <dbReference type="SAM" id="SignalP"/>
    </source>
</evidence>
<evidence type="ECO:0000313" key="3">
    <source>
        <dbReference type="Proteomes" id="UP000005149"/>
    </source>
</evidence>